<dbReference type="GeneID" id="25917432"/>
<dbReference type="GO" id="GO:0046856">
    <property type="term" value="P:phosphatidylinositol dephosphorylation"/>
    <property type="evidence" value="ECO:0007669"/>
    <property type="project" value="InterPro"/>
</dbReference>
<dbReference type="SUPFAM" id="SSF56219">
    <property type="entry name" value="DNase I-like"/>
    <property type="match status" value="1"/>
</dbReference>
<proteinExistence type="predicted"/>
<reference evidence="2 3" key="1">
    <citation type="submission" date="2011-02" db="EMBL/GenBank/DDBJ databases">
        <title>The Genome Sequence of Sphaeroforma arctica JP610.</title>
        <authorList>
            <consortium name="The Broad Institute Genome Sequencing Platform"/>
            <person name="Russ C."/>
            <person name="Cuomo C."/>
            <person name="Young S.K."/>
            <person name="Zeng Q."/>
            <person name="Gargeya S."/>
            <person name="Alvarado L."/>
            <person name="Berlin A."/>
            <person name="Chapman S.B."/>
            <person name="Chen Z."/>
            <person name="Freedman E."/>
            <person name="Gellesch M."/>
            <person name="Goldberg J."/>
            <person name="Griggs A."/>
            <person name="Gujja S."/>
            <person name="Heilman E."/>
            <person name="Heiman D."/>
            <person name="Howarth C."/>
            <person name="Mehta T."/>
            <person name="Neiman D."/>
            <person name="Pearson M."/>
            <person name="Roberts A."/>
            <person name="Saif S."/>
            <person name="Shea T."/>
            <person name="Shenoy N."/>
            <person name="Sisk P."/>
            <person name="Stolte C."/>
            <person name="Sykes S."/>
            <person name="White J."/>
            <person name="Yandava C."/>
            <person name="Burger G."/>
            <person name="Gray M.W."/>
            <person name="Holland P.W.H."/>
            <person name="King N."/>
            <person name="Lang F.B.F."/>
            <person name="Roger A.J."/>
            <person name="Ruiz-Trillo I."/>
            <person name="Haas B."/>
            <person name="Nusbaum C."/>
            <person name="Birren B."/>
        </authorList>
    </citation>
    <scope>NUCLEOTIDE SEQUENCE [LARGE SCALE GENOMIC DNA]</scope>
    <source>
        <strain evidence="2 3">JP610</strain>
    </source>
</reference>
<dbReference type="Gene3D" id="3.60.10.10">
    <property type="entry name" value="Endonuclease/exonuclease/phosphatase"/>
    <property type="match status" value="1"/>
</dbReference>
<dbReference type="GO" id="GO:0004439">
    <property type="term" value="F:phosphatidylinositol-4,5-bisphosphate 5-phosphatase activity"/>
    <property type="evidence" value="ECO:0007669"/>
    <property type="project" value="TreeGrafter"/>
</dbReference>
<dbReference type="RefSeq" id="XP_014144441.1">
    <property type="nucleotide sequence ID" value="XM_014288966.1"/>
</dbReference>
<dbReference type="EMBL" id="KQ250897">
    <property type="protein sequence ID" value="KNC70539.1"/>
    <property type="molecule type" value="Genomic_DNA"/>
</dbReference>
<dbReference type="STRING" id="667725.A0A0L0F1P2"/>
<keyword evidence="3" id="KW-1185">Reference proteome</keyword>
<dbReference type="InterPro" id="IPR000300">
    <property type="entry name" value="IPPc"/>
</dbReference>
<dbReference type="OrthoDB" id="405996at2759"/>
<evidence type="ECO:0000259" key="1">
    <source>
        <dbReference type="Pfam" id="PF22669"/>
    </source>
</evidence>
<protein>
    <recommendedName>
        <fullName evidence="1">Inositol polyphosphate-related phosphatase domain-containing protein</fullName>
    </recommendedName>
</protein>
<dbReference type="InterPro" id="IPR036691">
    <property type="entry name" value="Endo/exonu/phosph_ase_sf"/>
</dbReference>
<dbReference type="InterPro" id="IPR046985">
    <property type="entry name" value="IP5"/>
</dbReference>
<name>A0A0L0F1P2_9EUKA</name>
<dbReference type="Proteomes" id="UP000054560">
    <property type="component" value="Unassembled WGS sequence"/>
</dbReference>
<sequence>LVRKKVANRVRKVVRSKEATGLGDIVGNKGGTAVKLTIGDTTICFVSAHLAAHEGEKFRERRNTDVCDIINGMWLKGPKLLDLTNYCQHVFWM</sequence>
<dbReference type="AlphaFoldDB" id="A0A0L0F1P2"/>
<organism evidence="2 3">
    <name type="scientific">Sphaeroforma arctica JP610</name>
    <dbReference type="NCBI Taxonomy" id="667725"/>
    <lineage>
        <taxon>Eukaryota</taxon>
        <taxon>Ichthyosporea</taxon>
        <taxon>Ichthyophonida</taxon>
        <taxon>Sphaeroforma</taxon>
    </lineage>
</organism>
<accession>A0A0L0F1P2</accession>
<dbReference type="Pfam" id="PF22669">
    <property type="entry name" value="Exo_endo_phos2"/>
    <property type="match status" value="1"/>
</dbReference>
<evidence type="ECO:0000313" key="3">
    <source>
        <dbReference type="Proteomes" id="UP000054560"/>
    </source>
</evidence>
<gene>
    <name evidence="2" type="ORF">SARC_16928</name>
</gene>
<feature type="non-terminal residue" evidence="2">
    <location>
        <position position="1"/>
    </location>
</feature>
<feature type="domain" description="Inositol polyphosphate-related phosphatase" evidence="1">
    <location>
        <begin position="2"/>
        <end position="93"/>
    </location>
</feature>
<evidence type="ECO:0000313" key="2">
    <source>
        <dbReference type="EMBL" id="KNC70539.1"/>
    </source>
</evidence>
<dbReference type="PANTHER" id="PTHR11200">
    <property type="entry name" value="INOSITOL 5-PHOSPHATASE"/>
    <property type="match status" value="1"/>
</dbReference>